<dbReference type="Proteomes" id="UP000321261">
    <property type="component" value="Unassembled WGS sequence"/>
</dbReference>
<proteinExistence type="predicted"/>
<reference evidence="2 3" key="1">
    <citation type="submission" date="2019-06" db="EMBL/GenBank/DDBJ databases">
        <title>Sequencing the genomes of 1000 actinobacteria strains.</title>
        <authorList>
            <person name="Klenk H.-P."/>
        </authorList>
    </citation>
    <scope>NUCLEOTIDE SEQUENCE [LARGE SCALE GENOMIC DNA]</scope>
    <source>
        <strain evidence="2 3">DSM 45671</strain>
    </source>
</reference>
<dbReference type="EMBL" id="VIWU01000001">
    <property type="protein sequence ID" value="TWF80735.1"/>
    <property type="molecule type" value="Genomic_DNA"/>
</dbReference>
<protein>
    <submittedName>
        <fullName evidence="2">Uncharacterized protein</fullName>
    </submittedName>
</protein>
<evidence type="ECO:0000313" key="3">
    <source>
        <dbReference type="Proteomes" id="UP000321261"/>
    </source>
</evidence>
<organism evidence="2 3">
    <name type="scientific">Pseudonocardia hierapolitana</name>
    <dbReference type="NCBI Taxonomy" id="1128676"/>
    <lineage>
        <taxon>Bacteria</taxon>
        <taxon>Bacillati</taxon>
        <taxon>Actinomycetota</taxon>
        <taxon>Actinomycetes</taxon>
        <taxon>Pseudonocardiales</taxon>
        <taxon>Pseudonocardiaceae</taxon>
        <taxon>Pseudonocardia</taxon>
    </lineage>
</organism>
<dbReference type="RefSeq" id="WP_147259367.1">
    <property type="nucleotide sequence ID" value="NZ_VIWU01000001.1"/>
</dbReference>
<dbReference type="AlphaFoldDB" id="A0A561T0W6"/>
<evidence type="ECO:0000256" key="1">
    <source>
        <dbReference type="SAM" id="MobiDB-lite"/>
    </source>
</evidence>
<feature type="region of interest" description="Disordered" evidence="1">
    <location>
        <begin position="116"/>
        <end position="154"/>
    </location>
</feature>
<feature type="compositionally biased region" description="Low complexity" evidence="1">
    <location>
        <begin position="141"/>
        <end position="154"/>
    </location>
</feature>
<evidence type="ECO:0000313" key="2">
    <source>
        <dbReference type="EMBL" id="TWF80735.1"/>
    </source>
</evidence>
<gene>
    <name evidence="2" type="ORF">FHX44_116678</name>
</gene>
<dbReference type="OrthoDB" id="4076188at2"/>
<name>A0A561T0W6_9PSEU</name>
<accession>A0A561T0W6</accession>
<keyword evidence="3" id="KW-1185">Reference proteome</keyword>
<comment type="caution">
    <text evidence="2">The sequence shown here is derived from an EMBL/GenBank/DDBJ whole genome shotgun (WGS) entry which is preliminary data.</text>
</comment>
<sequence>MAGHALLDAFRAAGLTATFVDPQRISVQLTDRSEAVTDVSRYRADAEGAAPEAITAKAAEFVRLSADVLQESATPGQHGSDLRLRLYPEEMLVEPIRSGVVTREPARGLWETVAIDRPDSVQPLPRSGADAPDAVETAELSARPSATRSRTSSR</sequence>